<organism evidence="8 9">
    <name type="scientific">Phycicoccus sonneratiae</name>
    <dbReference type="NCBI Taxonomy" id="2807628"/>
    <lineage>
        <taxon>Bacteria</taxon>
        <taxon>Bacillati</taxon>
        <taxon>Actinomycetota</taxon>
        <taxon>Actinomycetes</taxon>
        <taxon>Micrococcales</taxon>
        <taxon>Intrasporangiaceae</taxon>
        <taxon>Phycicoccus</taxon>
    </lineage>
</organism>
<evidence type="ECO:0000259" key="7">
    <source>
        <dbReference type="Pfam" id="PF00082"/>
    </source>
</evidence>
<feature type="region of interest" description="Disordered" evidence="6">
    <location>
        <begin position="1"/>
        <end position="28"/>
    </location>
</feature>
<dbReference type="PRINTS" id="PR00723">
    <property type="entry name" value="SUBTILISIN"/>
</dbReference>
<dbReference type="InterPro" id="IPR036852">
    <property type="entry name" value="Peptidase_S8/S53_dom_sf"/>
</dbReference>
<dbReference type="InterPro" id="IPR050131">
    <property type="entry name" value="Peptidase_S8_subtilisin-like"/>
</dbReference>
<feature type="active site" description="Charge relay system" evidence="5">
    <location>
        <position position="286"/>
    </location>
</feature>
<feature type="region of interest" description="Disordered" evidence="6">
    <location>
        <begin position="170"/>
        <end position="191"/>
    </location>
</feature>
<evidence type="ECO:0000313" key="9">
    <source>
        <dbReference type="Proteomes" id="UP001430172"/>
    </source>
</evidence>
<comment type="caution">
    <text evidence="8">The sequence shown here is derived from an EMBL/GenBank/DDBJ whole genome shotgun (WGS) entry which is preliminary data.</text>
</comment>
<evidence type="ECO:0000256" key="1">
    <source>
        <dbReference type="ARBA" id="ARBA00011073"/>
    </source>
</evidence>
<evidence type="ECO:0000256" key="6">
    <source>
        <dbReference type="SAM" id="MobiDB-lite"/>
    </source>
</evidence>
<keyword evidence="9" id="KW-1185">Reference proteome</keyword>
<dbReference type="PROSITE" id="PS00138">
    <property type="entry name" value="SUBTILASE_SER"/>
    <property type="match status" value="1"/>
</dbReference>
<dbReference type="PANTHER" id="PTHR43806">
    <property type="entry name" value="PEPTIDASE S8"/>
    <property type="match status" value="1"/>
</dbReference>
<dbReference type="Gene3D" id="3.40.50.200">
    <property type="entry name" value="Peptidase S8/S53 domain"/>
    <property type="match status" value="1"/>
</dbReference>
<feature type="compositionally biased region" description="Basic and acidic residues" evidence="6">
    <location>
        <begin position="170"/>
        <end position="185"/>
    </location>
</feature>
<sequence>MSARPDKHPPRETHDRPVDDASPLPPMPVLSPLLARRLRARVLDPETAVLAPGQPVPLPTVYVSDTLLVRDVVDDGLSDAGRTRVDELLAFAKGLPDPLHLEVLGAALAIPYTGDTPQSLGGDARVTLTRVRLGRGDSQAGKMPDAWRFLQTAITAPSERATQLYDKLGLGRRDCPEPTDDAERSRRARREARARSMAGGVFVEHLLTAGGGVWGGGGGVWGGGGGVWGGGGGVWGGGGGVWGGGGLLAEYGTPGIGGRSPVVWSAPDPRLAARPGAERPVVAVLDTGLGRHDWYPEEDEGATADTCSGDCPGAHRRVGTAGAEIGLWHEPSRDPEVTGVLFDDVNGLLDSLCGHGTFVAGVVRQRCPEAVILAVPVMASDGAALEEDVLRALSQLLDRHRAAKAKPGSITHGVLDVVNLSLGYYHETPDEADDTALAALLQQFADEGIAVVCCAGNDSTRARFFPAAFARPDVDGLVGVGATNPDDRSVALFSNVGDWVTAHAPGAGVVSTVPTTLSGSLGRTVYVEGTDRGPRAGVDFDDFSSGFAVWSGTSFASPWIAGEIAAQIVATGTSTTGDEGRALSAAAEVVARANARWTEQEP</sequence>
<dbReference type="RefSeq" id="WP_204132076.1">
    <property type="nucleotide sequence ID" value="NZ_JAFDVD010000016.1"/>
</dbReference>
<evidence type="ECO:0000256" key="2">
    <source>
        <dbReference type="ARBA" id="ARBA00022670"/>
    </source>
</evidence>
<evidence type="ECO:0000256" key="4">
    <source>
        <dbReference type="ARBA" id="ARBA00022825"/>
    </source>
</evidence>
<protein>
    <submittedName>
        <fullName evidence="8">S8 family serine peptidase</fullName>
    </submittedName>
</protein>
<feature type="domain" description="Peptidase S8/S53" evidence="7">
    <location>
        <begin position="280"/>
        <end position="570"/>
    </location>
</feature>
<feature type="active site" description="Charge relay system" evidence="5">
    <location>
        <position position="355"/>
    </location>
</feature>
<dbReference type="InterPro" id="IPR023828">
    <property type="entry name" value="Peptidase_S8_Ser-AS"/>
</dbReference>
<name>A0ABS2CR45_9MICO</name>
<evidence type="ECO:0000313" key="8">
    <source>
        <dbReference type="EMBL" id="MBM6401606.1"/>
    </source>
</evidence>
<dbReference type="InterPro" id="IPR000209">
    <property type="entry name" value="Peptidase_S8/S53_dom"/>
</dbReference>
<evidence type="ECO:0000256" key="3">
    <source>
        <dbReference type="ARBA" id="ARBA00022801"/>
    </source>
</evidence>
<keyword evidence="4 5" id="KW-0720">Serine protease</keyword>
<evidence type="ECO:0000256" key="5">
    <source>
        <dbReference type="PROSITE-ProRule" id="PRU01240"/>
    </source>
</evidence>
<dbReference type="EMBL" id="JAFDVD010000016">
    <property type="protein sequence ID" value="MBM6401606.1"/>
    <property type="molecule type" value="Genomic_DNA"/>
</dbReference>
<dbReference type="PROSITE" id="PS51892">
    <property type="entry name" value="SUBTILASE"/>
    <property type="match status" value="1"/>
</dbReference>
<keyword evidence="3 5" id="KW-0378">Hydrolase</keyword>
<dbReference type="SUPFAM" id="SSF52743">
    <property type="entry name" value="Subtilisin-like"/>
    <property type="match status" value="1"/>
</dbReference>
<dbReference type="Proteomes" id="UP001430172">
    <property type="component" value="Unassembled WGS sequence"/>
</dbReference>
<proteinExistence type="inferred from homology"/>
<feature type="active site" description="Charge relay system" evidence="5">
    <location>
        <position position="554"/>
    </location>
</feature>
<reference evidence="8" key="1">
    <citation type="submission" date="2021-02" db="EMBL/GenBank/DDBJ databases">
        <title>Phycicoccus sp. MQZ13P-5T, whole genome shotgun sequence.</title>
        <authorList>
            <person name="Tuo L."/>
        </authorList>
    </citation>
    <scope>NUCLEOTIDE SEQUENCE</scope>
    <source>
        <strain evidence="8">MQZ13P-5</strain>
    </source>
</reference>
<dbReference type="InterPro" id="IPR015500">
    <property type="entry name" value="Peptidase_S8_subtilisin-rel"/>
</dbReference>
<keyword evidence="2 5" id="KW-0645">Protease</keyword>
<dbReference type="PANTHER" id="PTHR43806:SF11">
    <property type="entry name" value="CEREVISIN-RELATED"/>
    <property type="match status" value="1"/>
</dbReference>
<comment type="similarity">
    <text evidence="1 5">Belongs to the peptidase S8 family.</text>
</comment>
<accession>A0ABS2CR45</accession>
<gene>
    <name evidence="8" type="ORF">JQN70_14510</name>
</gene>
<dbReference type="Pfam" id="PF00082">
    <property type="entry name" value="Peptidase_S8"/>
    <property type="match status" value="1"/>
</dbReference>
<feature type="compositionally biased region" description="Basic and acidic residues" evidence="6">
    <location>
        <begin position="1"/>
        <end position="19"/>
    </location>
</feature>